<dbReference type="Pfam" id="PF00881">
    <property type="entry name" value="Nitroreductase"/>
    <property type="match status" value="2"/>
</dbReference>
<name>A0A9X2BVX2_9PROT</name>
<dbReference type="PANTHER" id="PTHR43673:SF10">
    <property type="entry name" value="NADH DEHYDROGENASE_NAD(P)H NITROREDUCTASE XCC3605-RELATED"/>
    <property type="match status" value="1"/>
</dbReference>
<reference evidence="5" key="1">
    <citation type="submission" date="2022-04" db="EMBL/GenBank/DDBJ databases">
        <title>Roseomonas acroporae sp. nov., isolated from coral Acropora digitifera.</title>
        <authorList>
            <person name="Sun H."/>
        </authorList>
    </citation>
    <scope>NUCLEOTIDE SEQUENCE</scope>
    <source>
        <strain evidence="5">NAR14</strain>
    </source>
</reference>
<dbReference type="Proteomes" id="UP001139516">
    <property type="component" value="Unassembled WGS sequence"/>
</dbReference>
<evidence type="ECO:0000256" key="3">
    <source>
        <dbReference type="SAM" id="MobiDB-lite"/>
    </source>
</evidence>
<dbReference type="AlphaFoldDB" id="A0A9X2BVX2"/>
<organism evidence="5 6">
    <name type="scientific">Roseomonas acroporae</name>
    <dbReference type="NCBI Taxonomy" id="2937791"/>
    <lineage>
        <taxon>Bacteria</taxon>
        <taxon>Pseudomonadati</taxon>
        <taxon>Pseudomonadota</taxon>
        <taxon>Alphaproteobacteria</taxon>
        <taxon>Acetobacterales</taxon>
        <taxon>Roseomonadaceae</taxon>
        <taxon>Roseomonas</taxon>
    </lineage>
</organism>
<dbReference type="InterPro" id="IPR000415">
    <property type="entry name" value="Nitroreductase-like"/>
</dbReference>
<sequence>MSITVNSRTAEHPIDPLFLERWSPRAFTGEEIAESDLLTMLEAGRWAASSYNSQPWRFLYARRGTAHWEKFLGLLNEFNRSWAKDASALVVLVSNSVMRPPGAEKDIPSHSHSMDAGNAIAQVMLQATRMGWYAHGMVGFDMDRAFAELNVPSGYRVEAAYAIGRKADKSKLPEGLQARETPSPRKPLAEIAFEGGFRAE</sequence>
<dbReference type="CDD" id="cd02138">
    <property type="entry name" value="TdsD-like"/>
    <property type="match status" value="1"/>
</dbReference>
<dbReference type="SUPFAM" id="SSF55469">
    <property type="entry name" value="FMN-dependent nitroreductase-like"/>
    <property type="match status" value="1"/>
</dbReference>
<dbReference type="Gene3D" id="3.40.109.10">
    <property type="entry name" value="NADH Oxidase"/>
    <property type="match status" value="1"/>
</dbReference>
<evidence type="ECO:0000313" key="6">
    <source>
        <dbReference type="Proteomes" id="UP001139516"/>
    </source>
</evidence>
<dbReference type="RefSeq" id="WP_248666595.1">
    <property type="nucleotide sequence ID" value="NZ_JALPRX010000034.1"/>
</dbReference>
<proteinExistence type="inferred from homology"/>
<evidence type="ECO:0000256" key="2">
    <source>
        <dbReference type="ARBA" id="ARBA00023002"/>
    </source>
</evidence>
<keyword evidence="6" id="KW-1185">Reference proteome</keyword>
<evidence type="ECO:0000256" key="1">
    <source>
        <dbReference type="ARBA" id="ARBA00007118"/>
    </source>
</evidence>
<protein>
    <submittedName>
        <fullName evidence="5">Nitroreductase family protein</fullName>
    </submittedName>
</protein>
<feature type="domain" description="Nitroreductase" evidence="4">
    <location>
        <begin position="20"/>
        <end position="64"/>
    </location>
</feature>
<comment type="caution">
    <text evidence="5">The sequence shown here is derived from an EMBL/GenBank/DDBJ whole genome shotgun (WGS) entry which is preliminary data.</text>
</comment>
<comment type="similarity">
    <text evidence="1">Belongs to the nitroreductase family.</text>
</comment>
<dbReference type="EMBL" id="JALPRX010000034">
    <property type="protein sequence ID" value="MCK8784469.1"/>
    <property type="molecule type" value="Genomic_DNA"/>
</dbReference>
<feature type="domain" description="Nitroreductase" evidence="4">
    <location>
        <begin position="77"/>
        <end position="165"/>
    </location>
</feature>
<feature type="region of interest" description="Disordered" evidence="3">
    <location>
        <begin position="171"/>
        <end position="200"/>
    </location>
</feature>
<evidence type="ECO:0000259" key="4">
    <source>
        <dbReference type="Pfam" id="PF00881"/>
    </source>
</evidence>
<evidence type="ECO:0000313" key="5">
    <source>
        <dbReference type="EMBL" id="MCK8784469.1"/>
    </source>
</evidence>
<gene>
    <name evidence="5" type="ORF">M0638_08765</name>
</gene>
<keyword evidence="2" id="KW-0560">Oxidoreductase</keyword>
<accession>A0A9X2BVX2</accession>
<dbReference type="PANTHER" id="PTHR43673">
    <property type="entry name" value="NAD(P)H NITROREDUCTASE YDGI-RELATED"/>
    <property type="match status" value="1"/>
</dbReference>
<dbReference type="GO" id="GO:0016491">
    <property type="term" value="F:oxidoreductase activity"/>
    <property type="evidence" value="ECO:0007669"/>
    <property type="project" value="UniProtKB-KW"/>
</dbReference>
<dbReference type="InterPro" id="IPR029479">
    <property type="entry name" value="Nitroreductase"/>
</dbReference>